<dbReference type="CDD" id="cd06426">
    <property type="entry name" value="NTP_transferase_like_2"/>
    <property type="match status" value="1"/>
</dbReference>
<reference evidence="3 4" key="1">
    <citation type="journal article" date="2007" name="PLoS Genet.">
        <title>Patterns and implications of gene gain and loss in the evolution of Prochlorococcus.</title>
        <authorList>
            <person name="Kettler G.C."/>
            <person name="Martiny A.C."/>
            <person name="Huang K."/>
            <person name="Zucker J."/>
            <person name="Coleman M.L."/>
            <person name="Rodrigue S."/>
            <person name="Chen F."/>
            <person name="Lapidus A."/>
            <person name="Ferriera S."/>
            <person name="Johnson J."/>
            <person name="Steglich C."/>
            <person name="Church G.M."/>
            <person name="Richardson P."/>
            <person name="Chisholm S.W."/>
        </authorList>
    </citation>
    <scope>NUCLEOTIDE SEQUENCE [LARGE SCALE GENOMIC DNA]</scope>
    <source>
        <strain evidence="3 4">MIT 9215</strain>
    </source>
</reference>
<dbReference type="Proteomes" id="UP000002014">
    <property type="component" value="Chromosome"/>
</dbReference>
<organism evidence="3 4">
    <name type="scientific">Prochlorococcus marinus (strain MIT 9215)</name>
    <dbReference type="NCBI Taxonomy" id="93060"/>
    <lineage>
        <taxon>Bacteria</taxon>
        <taxon>Bacillati</taxon>
        <taxon>Cyanobacteriota</taxon>
        <taxon>Cyanophyceae</taxon>
        <taxon>Synechococcales</taxon>
        <taxon>Prochlorococcaceae</taxon>
        <taxon>Prochlorococcus</taxon>
    </lineage>
</organism>
<dbReference type="eggNOG" id="COG1208">
    <property type="taxonomic scope" value="Bacteria"/>
</dbReference>
<dbReference type="RefSeq" id="WP_012008105.1">
    <property type="nucleotide sequence ID" value="NC_009840.1"/>
</dbReference>
<dbReference type="PROSITE" id="PS51371">
    <property type="entry name" value="CBS"/>
    <property type="match status" value="1"/>
</dbReference>
<dbReference type="InterPro" id="IPR046342">
    <property type="entry name" value="CBS_dom_sf"/>
</dbReference>
<proteinExistence type="predicted"/>
<dbReference type="HOGENOM" id="CLU_045375_0_0_3"/>
<evidence type="ECO:0000313" key="4">
    <source>
        <dbReference type="Proteomes" id="UP000002014"/>
    </source>
</evidence>
<evidence type="ECO:0000259" key="2">
    <source>
        <dbReference type="PROSITE" id="PS51371"/>
    </source>
</evidence>
<dbReference type="Pfam" id="PF00571">
    <property type="entry name" value="CBS"/>
    <property type="match status" value="2"/>
</dbReference>
<dbReference type="Gene3D" id="3.10.580.10">
    <property type="entry name" value="CBS-domain"/>
    <property type="match status" value="1"/>
</dbReference>
<keyword evidence="1" id="KW-0129">CBS domain</keyword>
<sequence length="352" mass="39718">MEFVKDPLSTSVNENADLRKALEILTSTQVGIALIINHKYKLMGTLTDGDIRRGLLNGFNLESKVSDVMNKNYTFIYEKEVTDIAIALKKFSKKGVRHLPVLNNEGILKNLLLNYNDGSEKIMNNPVIIMAGGLGSRLRPHTDKCPKPMLKINGKPILEIIIKNCIDSGFREFFISVNYLKNIIKDYFGDGSKWGIKISYLEENEPLGTGGSLILLPKDLKNPFLVLNGDVLTKFNPSKLLEFHNKNNATATLSVREYILEVPFGVVETDGLQVTDLLEKPSYPKLVNAGVYVLNPNVISLIKNEEKLDMPELLLRVQQRSQKVIAFPIHEYWLDIGRLESLKKAFSTWDKN</sequence>
<dbReference type="InterPro" id="IPR000644">
    <property type="entry name" value="CBS_dom"/>
</dbReference>
<dbReference type="Gene3D" id="3.90.550.10">
    <property type="entry name" value="Spore Coat Polysaccharide Biosynthesis Protein SpsA, Chain A"/>
    <property type="match status" value="1"/>
</dbReference>
<feature type="domain" description="CBS" evidence="2">
    <location>
        <begin position="3"/>
        <end position="63"/>
    </location>
</feature>
<dbReference type="InterPro" id="IPR029044">
    <property type="entry name" value="Nucleotide-diphossugar_trans"/>
</dbReference>
<dbReference type="KEGG" id="pmh:P9215_14441"/>
<dbReference type="OrthoDB" id="9801899at2"/>
<dbReference type="InterPro" id="IPR005835">
    <property type="entry name" value="NTP_transferase_dom"/>
</dbReference>
<dbReference type="Pfam" id="PF00483">
    <property type="entry name" value="NTP_transferase"/>
    <property type="match status" value="1"/>
</dbReference>
<evidence type="ECO:0000313" key="3">
    <source>
        <dbReference type="EMBL" id="ABV51057.1"/>
    </source>
</evidence>
<dbReference type="AlphaFoldDB" id="A8G626"/>
<dbReference type="PANTHER" id="PTHR22572">
    <property type="entry name" value="SUGAR-1-PHOSPHATE GUANYL TRANSFERASE"/>
    <property type="match status" value="1"/>
</dbReference>
<dbReference type="EMBL" id="CP000825">
    <property type="protein sequence ID" value="ABV51057.1"/>
    <property type="molecule type" value="Genomic_DNA"/>
</dbReference>
<dbReference type="InterPro" id="IPR050486">
    <property type="entry name" value="Mannose-1P_guanyltransferase"/>
</dbReference>
<dbReference type="STRING" id="93060.P9215_14441"/>
<accession>A8G626</accession>
<gene>
    <name evidence="3" type="ordered locus">P9215_14441</name>
</gene>
<evidence type="ECO:0000256" key="1">
    <source>
        <dbReference type="PROSITE-ProRule" id="PRU00703"/>
    </source>
</evidence>
<name>A8G626_PROM2</name>
<protein>
    <submittedName>
        <fullName evidence="3">Nucleoside-diphosphate-sugar pyrophosphorylase</fullName>
    </submittedName>
</protein>
<dbReference type="SUPFAM" id="SSF53448">
    <property type="entry name" value="Nucleotide-diphospho-sugar transferases"/>
    <property type="match status" value="1"/>
</dbReference>